<evidence type="ECO:0000313" key="2">
    <source>
        <dbReference type="EMBL" id="KAK3789791.1"/>
    </source>
</evidence>
<proteinExistence type="predicted"/>
<evidence type="ECO:0000256" key="1">
    <source>
        <dbReference type="SAM" id="MobiDB-lite"/>
    </source>
</evidence>
<dbReference type="AlphaFoldDB" id="A0AAE1AMA5"/>
<evidence type="ECO:0000313" key="3">
    <source>
        <dbReference type="Proteomes" id="UP001283361"/>
    </source>
</evidence>
<sequence>MRLRPQCSDGRVGGGRLGRPVSRLLDLDLGLAVHPSILGAVFCSRHRERLPSGRGGGFWVPDIETLPHYLIPAYPIRFFSAEYEERERAGVRHEPVTGHGSRLAPASATTTTRSSLRLLPSSGSLAVRAGALAQPTRGKDARTHVLRSAPCPPSTSECGGQGNGLEVT</sequence>
<feature type="region of interest" description="Disordered" evidence="1">
    <location>
        <begin position="90"/>
        <end position="114"/>
    </location>
</feature>
<dbReference type="EMBL" id="JAWDGP010001628">
    <property type="protein sequence ID" value="KAK3789791.1"/>
    <property type="molecule type" value="Genomic_DNA"/>
</dbReference>
<comment type="caution">
    <text evidence="2">The sequence shown here is derived from an EMBL/GenBank/DDBJ whole genome shotgun (WGS) entry which is preliminary data.</text>
</comment>
<feature type="compositionally biased region" description="Low complexity" evidence="1">
    <location>
        <begin position="101"/>
        <end position="114"/>
    </location>
</feature>
<organism evidence="2 3">
    <name type="scientific">Elysia crispata</name>
    <name type="common">lettuce slug</name>
    <dbReference type="NCBI Taxonomy" id="231223"/>
    <lineage>
        <taxon>Eukaryota</taxon>
        <taxon>Metazoa</taxon>
        <taxon>Spiralia</taxon>
        <taxon>Lophotrochozoa</taxon>
        <taxon>Mollusca</taxon>
        <taxon>Gastropoda</taxon>
        <taxon>Heterobranchia</taxon>
        <taxon>Euthyneura</taxon>
        <taxon>Panpulmonata</taxon>
        <taxon>Sacoglossa</taxon>
        <taxon>Placobranchoidea</taxon>
        <taxon>Plakobranchidae</taxon>
        <taxon>Elysia</taxon>
    </lineage>
</organism>
<keyword evidence="3" id="KW-1185">Reference proteome</keyword>
<name>A0AAE1AMA5_9GAST</name>
<reference evidence="2" key="1">
    <citation type="journal article" date="2023" name="G3 (Bethesda)">
        <title>A reference genome for the long-term kleptoplast-retaining sea slug Elysia crispata morphotype clarki.</title>
        <authorList>
            <person name="Eastman K.E."/>
            <person name="Pendleton A.L."/>
            <person name="Shaikh M.A."/>
            <person name="Suttiyut T."/>
            <person name="Ogas R."/>
            <person name="Tomko P."/>
            <person name="Gavelis G."/>
            <person name="Widhalm J.R."/>
            <person name="Wisecaver J.H."/>
        </authorList>
    </citation>
    <scope>NUCLEOTIDE SEQUENCE</scope>
    <source>
        <strain evidence="2">ECLA1</strain>
    </source>
</reference>
<feature type="region of interest" description="Disordered" evidence="1">
    <location>
        <begin position="133"/>
        <end position="168"/>
    </location>
</feature>
<dbReference type="Proteomes" id="UP001283361">
    <property type="component" value="Unassembled WGS sequence"/>
</dbReference>
<feature type="compositionally biased region" description="Gly residues" evidence="1">
    <location>
        <begin position="159"/>
        <end position="168"/>
    </location>
</feature>
<protein>
    <submittedName>
        <fullName evidence="2">Uncharacterized protein</fullName>
    </submittedName>
</protein>
<gene>
    <name evidence="2" type="ORF">RRG08_036084</name>
</gene>
<accession>A0AAE1AMA5</accession>